<organism evidence="2 3">
    <name type="scientific">Arthrobacter crusticola</name>
    <dbReference type="NCBI Taxonomy" id="2547960"/>
    <lineage>
        <taxon>Bacteria</taxon>
        <taxon>Bacillati</taxon>
        <taxon>Actinomycetota</taxon>
        <taxon>Actinomycetes</taxon>
        <taxon>Micrococcales</taxon>
        <taxon>Micrococcaceae</taxon>
        <taxon>Arthrobacter</taxon>
    </lineage>
</organism>
<protein>
    <submittedName>
        <fullName evidence="2">Uncharacterized protein</fullName>
    </submittedName>
</protein>
<dbReference type="OrthoDB" id="4950902at2"/>
<feature type="region of interest" description="Disordered" evidence="1">
    <location>
        <begin position="1"/>
        <end position="28"/>
    </location>
</feature>
<dbReference type="RefSeq" id="WP_133402460.1">
    <property type="nucleotide sequence ID" value="NZ_SMTK01000001.1"/>
</dbReference>
<evidence type="ECO:0000256" key="1">
    <source>
        <dbReference type="SAM" id="MobiDB-lite"/>
    </source>
</evidence>
<sequence>MSATASRNVNAGRRQPADHPAQGDEQRVRIRAARLRLTTDRKLGKETPSWVKQLAKKPL</sequence>
<feature type="compositionally biased region" description="Basic and acidic residues" evidence="1">
    <location>
        <begin position="15"/>
        <end position="28"/>
    </location>
</feature>
<comment type="caution">
    <text evidence="2">The sequence shown here is derived from an EMBL/GenBank/DDBJ whole genome shotgun (WGS) entry which is preliminary data.</text>
</comment>
<evidence type="ECO:0000313" key="3">
    <source>
        <dbReference type="Proteomes" id="UP000295411"/>
    </source>
</evidence>
<evidence type="ECO:0000313" key="2">
    <source>
        <dbReference type="EMBL" id="TDK28048.1"/>
    </source>
</evidence>
<dbReference type="Proteomes" id="UP000295411">
    <property type="component" value="Unassembled WGS sequence"/>
</dbReference>
<accession>A0A4R5U372</accession>
<keyword evidence="3" id="KW-1185">Reference proteome</keyword>
<dbReference type="EMBL" id="SMTK01000001">
    <property type="protein sequence ID" value="TDK28048.1"/>
    <property type="molecule type" value="Genomic_DNA"/>
</dbReference>
<proteinExistence type="predicted"/>
<name>A0A4R5U372_9MICC</name>
<reference evidence="2 3" key="1">
    <citation type="submission" date="2019-03" db="EMBL/GenBank/DDBJ databases">
        <title>Arthrobacter sp. nov., an bacterium isolated from biocrust in Mu Us Desert.</title>
        <authorList>
            <person name="Lixiong L."/>
        </authorList>
    </citation>
    <scope>NUCLEOTIDE SEQUENCE [LARGE SCALE GENOMIC DNA]</scope>
    <source>
        <strain evidence="2 3">SLN-3</strain>
    </source>
</reference>
<dbReference type="AlphaFoldDB" id="A0A4R5U372"/>
<gene>
    <name evidence="2" type="ORF">E2F48_02815</name>
</gene>